<dbReference type="EMBL" id="BK016265">
    <property type="protein sequence ID" value="DAG05949.1"/>
    <property type="molecule type" value="Genomic_DNA"/>
</dbReference>
<organism evidence="1">
    <name type="scientific">Myoviridae sp. ctkfK18</name>
    <dbReference type="NCBI Taxonomy" id="2825165"/>
    <lineage>
        <taxon>Viruses</taxon>
        <taxon>Duplodnaviria</taxon>
        <taxon>Heunggongvirae</taxon>
        <taxon>Uroviricota</taxon>
        <taxon>Caudoviricetes</taxon>
    </lineage>
</organism>
<protein>
    <submittedName>
        <fullName evidence="1">Uncharacterized protein</fullName>
    </submittedName>
</protein>
<sequence>MKYAYVFYDKFIFRFEPDRMTYRMIYLIGKYNKLYKELPGHHKNGDPFTLDEMLEHSKNWNQITVQSYWLFYLQKNKERFKEFYKLFEQEENMKHYIFFYTEHFTFRMSKGLIEAYNKETKEWGKVATYELVDDYNFKSLSGFMITHYADFMKDANGELMNFINYEKTTPRFLEFLDIIEKGVDVKDEE</sequence>
<name>A0A8S5VGR8_9CAUD</name>
<reference evidence="1" key="1">
    <citation type="journal article" date="2021" name="Proc. Natl. Acad. Sci. U.S.A.">
        <title>A Catalog of Tens of Thousands of Viruses from Human Metagenomes Reveals Hidden Associations with Chronic Diseases.</title>
        <authorList>
            <person name="Tisza M.J."/>
            <person name="Buck C.B."/>
        </authorList>
    </citation>
    <scope>NUCLEOTIDE SEQUENCE</scope>
    <source>
        <strain evidence="1">CtkfK18</strain>
    </source>
</reference>
<evidence type="ECO:0000313" key="1">
    <source>
        <dbReference type="EMBL" id="DAG05949.1"/>
    </source>
</evidence>
<accession>A0A8S5VGR8</accession>
<proteinExistence type="predicted"/>